<evidence type="ECO:0000313" key="2">
    <source>
        <dbReference type="EMBL" id="MQY51754.1"/>
    </source>
</evidence>
<dbReference type="Pfam" id="PF11136">
    <property type="entry name" value="DUF2889"/>
    <property type="match status" value="1"/>
</dbReference>
<feature type="compositionally biased region" description="Low complexity" evidence="1">
    <location>
        <begin position="187"/>
        <end position="209"/>
    </location>
</feature>
<proteinExistence type="predicted"/>
<dbReference type="AlphaFoldDB" id="A0A6L5JYL7"/>
<protein>
    <submittedName>
        <fullName evidence="2">DUF2889 domain-containing protein</fullName>
    </submittedName>
</protein>
<evidence type="ECO:0000256" key="1">
    <source>
        <dbReference type="SAM" id="MobiDB-lite"/>
    </source>
</evidence>
<name>A0A6L5JYL7_RHOTE</name>
<accession>A0A6L5JYL7</accession>
<evidence type="ECO:0000313" key="3">
    <source>
        <dbReference type="Proteomes" id="UP000480275"/>
    </source>
</evidence>
<gene>
    <name evidence="2" type="ORF">GHK24_08205</name>
</gene>
<comment type="caution">
    <text evidence="2">The sequence shown here is derived from an EMBL/GenBank/DDBJ whole genome shotgun (WGS) entry which is preliminary data.</text>
</comment>
<dbReference type="InterPro" id="IPR021312">
    <property type="entry name" value="DUF2889"/>
</dbReference>
<feature type="region of interest" description="Disordered" evidence="1">
    <location>
        <begin position="186"/>
        <end position="219"/>
    </location>
</feature>
<dbReference type="Proteomes" id="UP000480275">
    <property type="component" value="Unassembled WGS sequence"/>
</dbReference>
<dbReference type="EMBL" id="WIXJ01000004">
    <property type="protein sequence ID" value="MQY51754.1"/>
    <property type="molecule type" value="Genomic_DNA"/>
</dbReference>
<reference evidence="2 3" key="1">
    <citation type="submission" date="2019-10" db="EMBL/GenBank/DDBJ databases">
        <title>Whole-genome sequence of the purple nonsulfur photosynthetic bacterium Rhodocyclus tenuis.</title>
        <authorList>
            <person name="Kyndt J.A."/>
            <person name="Meyer T.E."/>
        </authorList>
    </citation>
    <scope>NUCLEOTIDE SEQUENCE [LARGE SCALE GENOMIC DNA]</scope>
    <source>
        <strain evidence="2 3">DSM 110</strain>
    </source>
</reference>
<dbReference type="OrthoDB" id="6862397at2"/>
<organism evidence="2 3">
    <name type="scientific">Rhodocyclus tenuis</name>
    <name type="common">Rhodospirillum tenue</name>
    <dbReference type="NCBI Taxonomy" id="1066"/>
    <lineage>
        <taxon>Bacteria</taxon>
        <taxon>Pseudomonadati</taxon>
        <taxon>Pseudomonadota</taxon>
        <taxon>Betaproteobacteria</taxon>
        <taxon>Rhodocyclales</taxon>
        <taxon>Rhodocyclaceae</taxon>
        <taxon>Rhodocyclus</taxon>
    </lineage>
</organism>
<feature type="compositionally biased region" description="Polar residues" evidence="1">
    <location>
        <begin position="210"/>
        <end position="219"/>
    </location>
</feature>
<sequence length="219" mass="23781">MPLPPPPVDRTRKHVRRVELAGFKREDGYWDIEARITDVKDHDYFLSSGLRPQGSPVHDMSVRVTIDRHMTIVAAEACSDATPYAGYCDTIAPAYERVVGLNLFRGFRSAVKSLFGDLRGCSHLTELLMHLPTAALQTLASEVQDNAGGDSAHKPFQLDRCHALDAHGEAVRRYYPRWYLAPAASTGADPLPSSAPSSADGPLSAGPAGNLSNPSKESE</sequence>